<dbReference type="Gene3D" id="3.30.360.10">
    <property type="entry name" value="Dihydrodipicolinate Reductase, domain 2"/>
    <property type="match status" value="1"/>
</dbReference>
<dbReference type="SUPFAM" id="SSF55347">
    <property type="entry name" value="Glyceraldehyde-3-phosphate dehydrogenase-like, C-terminal domain"/>
    <property type="match status" value="1"/>
</dbReference>
<comment type="pathway">
    <text evidence="5">Amino-acid biosynthesis; L-arginine biosynthesis; N(2)-acetyl-L-ornithine from L-glutamate: step 3/4.</text>
</comment>
<keyword evidence="3 5" id="KW-0521">NADP</keyword>
<dbReference type="HAMAP" id="MF_00150">
    <property type="entry name" value="ArgC_type1"/>
    <property type="match status" value="1"/>
</dbReference>
<evidence type="ECO:0000313" key="7">
    <source>
        <dbReference type="EMBL" id="SNY56426.1"/>
    </source>
</evidence>
<sequence>MGIRVAVAGASGYAGGELLRLLAGHPEFDLVAATAHTQAGTHVTAVHPQLAGLDLTLGATDAAGLSGADLVFLALPHGQSAALAAQLPETVKIVDLGADFRLRDAAPWEKYYGGSHAGTWTYGLPELPGHREQIKASDRVANTGCYAATITLALAPLIAAGVADPADVVVVASSGTSGAGRSAKVHLLGSEVMGDLSPYKVGAHQHVPEIKQASGATSLSMTPVLAPMPRGILATVTARPLTAQDPREVLQAAYADEPFVHVLPEGQWPHTAATSGSNSCHLQATVDVDSGRIVVVSALDNLGKGAAGQAVQCANIMFGLPETSGLSVFGVAP</sequence>
<evidence type="ECO:0000256" key="3">
    <source>
        <dbReference type="ARBA" id="ARBA00022857"/>
    </source>
</evidence>
<dbReference type="AlphaFoldDB" id="A0A285JAL1"/>
<keyword evidence="2 5" id="KW-0028">Amino-acid biosynthesis</keyword>
<dbReference type="InterPro" id="IPR058924">
    <property type="entry name" value="AGPR_dimerisation_dom"/>
</dbReference>
<dbReference type="SUPFAM" id="SSF51735">
    <property type="entry name" value="NAD(P)-binding Rossmann-fold domains"/>
    <property type="match status" value="1"/>
</dbReference>
<dbReference type="Pfam" id="PF22698">
    <property type="entry name" value="Semialdhyde_dhC_1"/>
    <property type="match status" value="1"/>
</dbReference>
<dbReference type="RefSeq" id="WP_097324762.1">
    <property type="nucleotide sequence ID" value="NZ_OBDY01000017.1"/>
</dbReference>
<dbReference type="InterPro" id="IPR036291">
    <property type="entry name" value="NAD(P)-bd_dom_sf"/>
</dbReference>
<accession>A0A285JAL1</accession>
<keyword evidence="5" id="KW-0963">Cytoplasm</keyword>
<dbReference type="OrthoDB" id="9801289at2"/>
<organism evidence="7 8">
    <name type="scientific">Paractinoplanes atraurantiacus</name>
    <dbReference type="NCBI Taxonomy" id="1036182"/>
    <lineage>
        <taxon>Bacteria</taxon>
        <taxon>Bacillati</taxon>
        <taxon>Actinomycetota</taxon>
        <taxon>Actinomycetes</taxon>
        <taxon>Micromonosporales</taxon>
        <taxon>Micromonosporaceae</taxon>
        <taxon>Paractinoplanes</taxon>
    </lineage>
</organism>
<dbReference type="EMBL" id="OBDY01000017">
    <property type="protein sequence ID" value="SNY56426.1"/>
    <property type="molecule type" value="Genomic_DNA"/>
</dbReference>
<evidence type="ECO:0000256" key="2">
    <source>
        <dbReference type="ARBA" id="ARBA00022605"/>
    </source>
</evidence>
<protein>
    <recommendedName>
        <fullName evidence="5">N-acetyl-gamma-glutamyl-phosphate reductase</fullName>
        <shortName evidence="5">AGPR</shortName>
        <ecNumber evidence="5">1.2.1.38</ecNumber>
    </recommendedName>
    <alternativeName>
        <fullName evidence="5">N-acetyl-glutamate semialdehyde dehydrogenase</fullName>
        <shortName evidence="5">NAGSA dehydrogenase</shortName>
    </alternativeName>
</protein>
<reference evidence="7 8" key="1">
    <citation type="submission" date="2017-09" db="EMBL/GenBank/DDBJ databases">
        <authorList>
            <person name="Ehlers B."/>
            <person name="Leendertz F.H."/>
        </authorList>
    </citation>
    <scope>NUCLEOTIDE SEQUENCE [LARGE SCALE GENOMIC DNA]</scope>
    <source>
        <strain evidence="7 8">CGMCC 4.6857</strain>
    </source>
</reference>
<dbReference type="InterPro" id="IPR000706">
    <property type="entry name" value="AGPR_type-1"/>
</dbReference>
<dbReference type="GO" id="GO:0070401">
    <property type="term" value="F:NADP+ binding"/>
    <property type="evidence" value="ECO:0007669"/>
    <property type="project" value="InterPro"/>
</dbReference>
<dbReference type="GO" id="GO:0005737">
    <property type="term" value="C:cytoplasm"/>
    <property type="evidence" value="ECO:0007669"/>
    <property type="project" value="UniProtKB-SubCell"/>
</dbReference>
<comment type="subcellular location">
    <subcellularLocation>
        <location evidence="5">Cytoplasm</location>
    </subcellularLocation>
</comment>
<comment type="similarity">
    <text evidence="5">Belongs to the NAGSA dehydrogenase family. Type 1 subfamily.</text>
</comment>
<dbReference type="GO" id="GO:0006526">
    <property type="term" value="P:L-arginine biosynthetic process"/>
    <property type="evidence" value="ECO:0007669"/>
    <property type="project" value="UniProtKB-UniRule"/>
</dbReference>
<dbReference type="CDD" id="cd23934">
    <property type="entry name" value="AGPR_1_C"/>
    <property type="match status" value="1"/>
</dbReference>
<evidence type="ECO:0000256" key="1">
    <source>
        <dbReference type="ARBA" id="ARBA00022571"/>
    </source>
</evidence>
<evidence type="ECO:0000256" key="5">
    <source>
        <dbReference type="HAMAP-Rule" id="MF_00150"/>
    </source>
</evidence>
<dbReference type="GO" id="GO:0003942">
    <property type="term" value="F:N-acetyl-gamma-glutamyl-phosphate reductase activity"/>
    <property type="evidence" value="ECO:0007669"/>
    <property type="project" value="UniProtKB-UniRule"/>
</dbReference>
<keyword evidence="1 5" id="KW-0055">Arginine biosynthesis</keyword>
<dbReference type="Proteomes" id="UP000219612">
    <property type="component" value="Unassembled WGS sequence"/>
</dbReference>
<keyword evidence="8" id="KW-1185">Reference proteome</keyword>
<dbReference type="EC" id="1.2.1.38" evidence="5"/>
<feature type="domain" description="Semialdehyde dehydrogenase NAD-binding" evidence="6">
    <location>
        <begin position="4"/>
        <end position="137"/>
    </location>
</feature>
<dbReference type="InterPro" id="IPR000534">
    <property type="entry name" value="Semialdehyde_DH_NAD-bd"/>
</dbReference>
<dbReference type="UniPathway" id="UPA00068">
    <property type="reaction ID" value="UER00108"/>
</dbReference>
<evidence type="ECO:0000256" key="4">
    <source>
        <dbReference type="ARBA" id="ARBA00023002"/>
    </source>
</evidence>
<name>A0A285JAL1_9ACTN</name>
<feature type="active site" evidence="5">
    <location>
        <position position="145"/>
    </location>
</feature>
<dbReference type="SMART" id="SM00859">
    <property type="entry name" value="Semialdhyde_dh"/>
    <property type="match status" value="1"/>
</dbReference>
<comment type="function">
    <text evidence="5">Catalyzes the NADPH-dependent reduction of N-acetyl-5-glutamyl phosphate to yield N-acetyl-L-glutamate 5-semialdehyde.</text>
</comment>
<keyword evidence="4 5" id="KW-0560">Oxidoreductase</keyword>
<evidence type="ECO:0000313" key="8">
    <source>
        <dbReference type="Proteomes" id="UP000219612"/>
    </source>
</evidence>
<dbReference type="NCBIfam" id="TIGR01850">
    <property type="entry name" value="argC"/>
    <property type="match status" value="1"/>
</dbReference>
<dbReference type="GO" id="GO:0051287">
    <property type="term" value="F:NAD binding"/>
    <property type="evidence" value="ECO:0007669"/>
    <property type="project" value="InterPro"/>
</dbReference>
<comment type="catalytic activity">
    <reaction evidence="5">
        <text>N-acetyl-L-glutamate 5-semialdehyde + phosphate + NADP(+) = N-acetyl-L-glutamyl 5-phosphate + NADPH + H(+)</text>
        <dbReference type="Rhea" id="RHEA:21588"/>
        <dbReference type="ChEBI" id="CHEBI:15378"/>
        <dbReference type="ChEBI" id="CHEBI:29123"/>
        <dbReference type="ChEBI" id="CHEBI:43474"/>
        <dbReference type="ChEBI" id="CHEBI:57783"/>
        <dbReference type="ChEBI" id="CHEBI:57936"/>
        <dbReference type="ChEBI" id="CHEBI:58349"/>
        <dbReference type="EC" id="1.2.1.38"/>
    </reaction>
</comment>
<proteinExistence type="inferred from homology"/>
<dbReference type="CDD" id="cd24148">
    <property type="entry name" value="AGPR_1_actinobacAGPR_like"/>
    <property type="match status" value="1"/>
</dbReference>
<dbReference type="PANTHER" id="PTHR32338">
    <property type="entry name" value="N-ACETYL-GAMMA-GLUTAMYL-PHOSPHATE REDUCTASE, CHLOROPLASTIC-RELATED-RELATED"/>
    <property type="match status" value="1"/>
</dbReference>
<dbReference type="Gene3D" id="3.40.50.720">
    <property type="entry name" value="NAD(P)-binding Rossmann-like Domain"/>
    <property type="match status" value="1"/>
</dbReference>
<dbReference type="Pfam" id="PF01118">
    <property type="entry name" value="Semialdhyde_dh"/>
    <property type="match status" value="1"/>
</dbReference>
<gene>
    <name evidence="5" type="primary">argC</name>
    <name evidence="7" type="ORF">SAMN05421748_117156</name>
</gene>
<dbReference type="InterPro" id="IPR050085">
    <property type="entry name" value="AGPR"/>
</dbReference>
<evidence type="ECO:0000259" key="6">
    <source>
        <dbReference type="SMART" id="SM00859"/>
    </source>
</evidence>
<dbReference type="PANTHER" id="PTHR32338:SF10">
    <property type="entry name" value="N-ACETYL-GAMMA-GLUTAMYL-PHOSPHATE REDUCTASE, CHLOROPLASTIC-RELATED"/>
    <property type="match status" value="1"/>
</dbReference>